<keyword evidence="2" id="KW-0012">Acyltransferase</keyword>
<dbReference type="GO" id="GO:0016747">
    <property type="term" value="F:acyltransferase activity, transferring groups other than amino-acyl groups"/>
    <property type="evidence" value="ECO:0007669"/>
    <property type="project" value="InterPro"/>
</dbReference>
<accession>A0A855Y4J6</accession>
<dbReference type="PROSITE" id="PS51186">
    <property type="entry name" value="GNAT"/>
    <property type="match status" value="1"/>
</dbReference>
<dbReference type="InterPro" id="IPR050832">
    <property type="entry name" value="Bact_Acetyltransf"/>
</dbReference>
<evidence type="ECO:0000259" key="3">
    <source>
        <dbReference type="PROSITE" id="PS51186"/>
    </source>
</evidence>
<dbReference type="Gene3D" id="3.40.630.30">
    <property type="match status" value="1"/>
</dbReference>
<keyword evidence="4" id="KW-0689">Ribosomal protein</keyword>
<sequence>MYTYKEMTIEHYDRAIMLWERTPGMGLSEEVDSRKAISAYLQRNPGLSYVCLDENENLIGTVLCGNDGRRGFMYHVAVDPAHRGRSIAKTLIRFSLEQLRHAGIMKCHLMVLDDNEIGNRFWASQGWQRRDHILLYSSSTL</sequence>
<dbReference type="InterPro" id="IPR016181">
    <property type="entry name" value="Acyl_CoA_acyltransferase"/>
</dbReference>
<dbReference type="RefSeq" id="WP_244192947.1">
    <property type="nucleotide sequence ID" value="NZ_QGTZ01000010.1"/>
</dbReference>
<evidence type="ECO:0000256" key="1">
    <source>
        <dbReference type="ARBA" id="ARBA00022679"/>
    </source>
</evidence>
<keyword evidence="1" id="KW-0808">Transferase</keyword>
<evidence type="ECO:0000313" key="5">
    <source>
        <dbReference type="Proteomes" id="UP000247078"/>
    </source>
</evidence>
<keyword evidence="4" id="KW-0687">Ribonucleoprotein</keyword>
<dbReference type="AlphaFoldDB" id="A0A855Y4J6"/>
<dbReference type="SUPFAM" id="SSF55729">
    <property type="entry name" value="Acyl-CoA N-acyltransferases (Nat)"/>
    <property type="match status" value="1"/>
</dbReference>
<dbReference type="Pfam" id="PF00583">
    <property type="entry name" value="Acetyltransf_1"/>
    <property type="match status" value="1"/>
</dbReference>
<evidence type="ECO:0000256" key="2">
    <source>
        <dbReference type="ARBA" id="ARBA00023315"/>
    </source>
</evidence>
<protein>
    <submittedName>
        <fullName evidence="4">Ribosomal protein S18 acetylase RimI-like enzyme</fullName>
    </submittedName>
</protein>
<feature type="domain" description="N-acetyltransferase" evidence="3">
    <location>
        <begin position="2"/>
        <end position="141"/>
    </location>
</feature>
<proteinExistence type="predicted"/>
<dbReference type="CDD" id="cd04301">
    <property type="entry name" value="NAT_SF"/>
    <property type="match status" value="1"/>
</dbReference>
<gene>
    <name evidence="4" type="ORF">DET56_1104</name>
</gene>
<dbReference type="GO" id="GO:0005840">
    <property type="term" value="C:ribosome"/>
    <property type="evidence" value="ECO:0007669"/>
    <property type="project" value="UniProtKB-KW"/>
</dbReference>
<evidence type="ECO:0000313" key="4">
    <source>
        <dbReference type="EMBL" id="PWW36565.1"/>
    </source>
</evidence>
<organism evidence="4 5">
    <name type="scientific">Paenibacillus pabuli</name>
    <dbReference type="NCBI Taxonomy" id="1472"/>
    <lineage>
        <taxon>Bacteria</taxon>
        <taxon>Bacillati</taxon>
        <taxon>Bacillota</taxon>
        <taxon>Bacilli</taxon>
        <taxon>Bacillales</taxon>
        <taxon>Paenibacillaceae</taxon>
        <taxon>Paenibacillus</taxon>
    </lineage>
</organism>
<name>A0A855Y4J6_9BACL</name>
<reference evidence="4 5" key="1">
    <citation type="submission" date="2018-05" db="EMBL/GenBank/DDBJ databases">
        <title>Freshwater and sediment microbial communities from various areas in North America, analyzing microbe dynamics in response to fracking.</title>
        <authorList>
            <person name="Lamendella R."/>
        </authorList>
    </citation>
    <scope>NUCLEOTIDE SEQUENCE [LARGE SCALE GENOMIC DNA]</scope>
    <source>
        <strain evidence="4 5">DB-3</strain>
    </source>
</reference>
<dbReference type="EMBL" id="QGTZ01000010">
    <property type="protein sequence ID" value="PWW36565.1"/>
    <property type="molecule type" value="Genomic_DNA"/>
</dbReference>
<dbReference type="InterPro" id="IPR000182">
    <property type="entry name" value="GNAT_dom"/>
</dbReference>
<dbReference type="Proteomes" id="UP000247078">
    <property type="component" value="Unassembled WGS sequence"/>
</dbReference>
<dbReference type="PANTHER" id="PTHR43877">
    <property type="entry name" value="AMINOALKYLPHOSPHONATE N-ACETYLTRANSFERASE-RELATED-RELATED"/>
    <property type="match status" value="1"/>
</dbReference>
<comment type="caution">
    <text evidence="4">The sequence shown here is derived from an EMBL/GenBank/DDBJ whole genome shotgun (WGS) entry which is preliminary data.</text>
</comment>